<proteinExistence type="predicted"/>
<organism evidence="2 3">
    <name type="scientific">Marinobacter adhaerens</name>
    <dbReference type="NCBI Taxonomy" id="1033846"/>
    <lineage>
        <taxon>Bacteria</taxon>
        <taxon>Pseudomonadati</taxon>
        <taxon>Pseudomonadota</taxon>
        <taxon>Gammaproteobacteria</taxon>
        <taxon>Pseudomonadales</taxon>
        <taxon>Marinobacteraceae</taxon>
        <taxon>Marinobacter</taxon>
    </lineage>
</organism>
<gene>
    <name evidence="2" type="ORF">KQ249_10855</name>
</gene>
<feature type="transmembrane region" description="Helical" evidence="1">
    <location>
        <begin position="6"/>
        <end position="30"/>
    </location>
</feature>
<keyword evidence="1" id="KW-1133">Transmembrane helix</keyword>
<keyword evidence="1" id="KW-0472">Membrane</keyword>
<evidence type="ECO:0000313" key="2">
    <source>
        <dbReference type="EMBL" id="QWV11207.1"/>
    </source>
</evidence>
<name>A0ABX8II45_9GAMM</name>
<keyword evidence="3" id="KW-1185">Reference proteome</keyword>
<dbReference type="EMBL" id="CP076686">
    <property type="protein sequence ID" value="QWV11207.1"/>
    <property type="molecule type" value="Genomic_DNA"/>
</dbReference>
<reference evidence="2 3" key="1">
    <citation type="submission" date="2021-06" db="EMBL/GenBank/DDBJ databases">
        <title>Microbial metabolic specificity influences pelagic lipid remineralization.</title>
        <authorList>
            <person name="Behrendt L."/>
            <person name="Hunter J.E."/>
            <person name="Alcolombri U."/>
            <person name="Smriga S."/>
            <person name="Mincer T."/>
            <person name="Lowenstein D.P."/>
            <person name="Peaudecerf F.J."/>
            <person name="Fernandez V.I."/>
            <person name="Fredricks H."/>
            <person name="Almblad H."/>
            <person name="Harrison J.J."/>
            <person name="Stocker R."/>
            <person name="Van Mooy B.A.S."/>
        </authorList>
    </citation>
    <scope>NUCLEOTIDE SEQUENCE [LARGE SCALE GENOMIC DNA]</scope>
    <source>
        <strain evidence="2 3">HP15-B</strain>
    </source>
</reference>
<evidence type="ECO:0008006" key="4">
    <source>
        <dbReference type="Google" id="ProtNLM"/>
    </source>
</evidence>
<evidence type="ECO:0000256" key="1">
    <source>
        <dbReference type="SAM" id="Phobius"/>
    </source>
</evidence>
<feature type="transmembrane region" description="Helical" evidence="1">
    <location>
        <begin position="98"/>
        <end position="115"/>
    </location>
</feature>
<keyword evidence="1" id="KW-0812">Transmembrane</keyword>
<dbReference type="Proteomes" id="UP000683442">
    <property type="component" value="Chromosome"/>
</dbReference>
<dbReference type="GeneID" id="78559940"/>
<sequence length="126" mass="14014">MGTEFYITLLAVGLGIIALLWLPVLWAYIYARWQGISEPVRFAFYSGCVTYGIPMLVGAITVIPLLLVLAKVAPQQCFDAPGSWVCATYDSIDDWLETIATLMTIVIAIFCPAYFNRHVWSRSEGS</sequence>
<evidence type="ECO:0000313" key="3">
    <source>
        <dbReference type="Proteomes" id="UP000683442"/>
    </source>
</evidence>
<protein>
    <recommendedName>
        <fullName evidence="4">Transmembrane protein</fullName>
    </recommendedName>
</protein>
<dbReference type="RefSeq" id="WP_041645154.1">
    <property type="nucleotide sequence ID" value="NZ_CP076686.1"/>
</dbReference>
<accession>A0ABX8II45</accession>
<feature type="transmembrane region" description="Helical" evidence="1">
    <location>
        <begin position="42"/>
        <end position="69"/>
    </location>
</feature>